<dbReference type="AlphaFoldDB" id="A0A839RPR8"/>
<evidence type="ECO:0000313" key="2">
    <source>
        <dbReference type="EMBL" id="MBB3038309.1"/>
    </source>
</evidence>
<dbReference type="PANTHER" id="PTHR47129:SF1">
    <property type="entry name" value="NMRA-LIKE DOMAIN-CONTAINING PROTEIN"/>
    <property type="match status" value="1"/>
</dbReference>
<keyword evidence="2" id="KW-0560">Oxidoreductase</keyword>
<keyword evidence="3" id="KW-1185">Reference proteome</keyword>
<dbReference type="Gene3D" id="3.90.25.10">
    <property type="entry name" value="UDP-galactose 4-epimerase, domain 1"/>
    <property type="match status" value="1"/>
</dbReference>
<feature type="domain" description="NmrA-like" evidence="1">
    <location>
        <begin position="2"/>
        <end position="248"/>
    </location>
</feature>
<organism evidence="2 3">
    <name type="scientific">Hoyosella altamirensis</name>
    <dbReference type="NCBI Taxonomy" id="616997"/>
    <lineage>
        <taxon>Bacteria</taxon>
        <taxon>Bacillati</taxon>
        <taxon>Actinomycetota</taxon>
        <taxon>Actinomycetes</taxon>
        <taxon>Mycobacteriales</taxon>
        <taxon>Hoyosellaceae</taxon>
        <taxon>Hoyosella</taxon>
    </lineage>
</organism>
<dbReference type="EMBL" id="JACHWS010000002">
    <property type="protein sequence ID" value="MBB3038309.1"/>
    <property type="molecule type" value="Genomic_DNA"/>
</dbReference>
<dbReference type="InterPro" id="IPR052718">
    <property type="entry name" value="NmrA-type_oxidoreductase"/>
</dbReference>
<dbReference type="SUPFAM" id="SSF51735">
    <property type="entry name" value="NAD(P)-binding Rossmann-fold domains"/>
    <property type="match status" value="1"/>
</dbReference>
<dbReference type="Proteomes" id="UP000567922">
    <property type="component" value="Unassembled WGS sequence"/>
</dbReference>
<evidence type="ECO:0000259" key="1">
    <source>
        <dbReference type="Pfam" id="PF05368"/>
    </source>
</evidence>
<dbReference type="OrthoDB" id="5510591at2"/>
<dbReference type="RefSeq" id="WP_064438603.1">
    <property type="nucleotide sequence ID" value="NZ_BDDI01000001.1"/>
</dbReference>
<dbReference type="CDD" id="cd05269">
    <property type="entry name" value="TMR_SDR_a"/>
    <property type="match status" value="1"/>
</dbReference>
<dbReference type="Gene3D" id="3.40.50.720">
    <property type="entry name" value="NAD(P)-binding Rossmann-like Domain"/>
    <property type="match status" value="1"/>
</dbReference>
<dbReference type="InterPro" id="IPR008030">
    <property type="entry name" value="NmrA-like"/>
</dbReference>
<dbReference type="InterPro" id="IPR036291">
    <property type="entry name" value="NAD(P)-bd_dom_sf"/>
</dbReference>
<dbReference type="GO" id="GO:0003955">
    <property type="term" value="F:NAD(P)H dehydrogenase (quinone) activity"/>
    <property type="evidence" value="ECO:0007669"/>
    <property type="project" value="UniProtKB-EC"/>
</dbReference>
<dbReference type="Pfam" id="PF05368">
    <property type="entry name" value="NmrA"/>
    <property type="match status" value="1"/>
</dbReference>
<dbReference type="EC" id="1.6.5.2" evidence="2"/>
<evidence type="ECO:0000313" key="3">
    <source>
        <dbReference type="Proteomes" id="UP000567922"/>
    </source>
</evidence>
<reference evidence="2 3" key="1">
    <citation type="submission" date="2020-08" db="EMBL/GenBank/DDBJ databases">
        <title>Sequencing the genomes of 1000 actinobacteria strains.</title>
        <authorList>
            <person name="Klenk H.-P."/>
        </authorList>
    </citation>
    <scope>NUCLEOTIDE SEQUENCE [LARGE SCALE GENOMIC DNA]</scope>
    <source>
        <strain evidence="2 3">DSM 45258</strain>
    </source>
</reference>
<sequence>MTIAVTGATGHLGRLAIDALRKRGIPAGQIVAIVRDAGKAADLSEAGVQVRVADYSDSQALTAALSGVGNLLLISGSEVGQRVAQHANIINAANAAGVTFVAYTSILAAQTSPLALAEEHKTTEDLLGESGLQYALLRNGWYWENYESAVETARTTGALFGAAGRGRVAAASRKDYAEAAAEVLTSDKDQAGKVYELGGDEHLTYGELAEVLSGIVGVPVAYKDLPEDEYAKVLEDAGIPSPFAAVLADSDAGIAVGALDTDSGDLQRLIGRASTPAAEVLGG</sequence>
<protein>
    <submittedName>
        <fullName evidence="2">NAD(P)H dehydrogenase (Quinone)</fullName>
        <ecNumber evidence="2">1.6.5.2</ecNumber>
    </submittedName>
</protein>
<name>A0A839RPR8_9ACTN</name>
<accession>A0A839RPR8</accession>
<dbReference type="PANTHER" id="PTHR47129">
    <property type="entry name" value="QUINONE OXIDOREDUCTASE 2"/>
    <property type="match status" value="1"/>
</dbReference>
<gene>
    <name evidence="2" type="ORF">FHU29_002758</name>
</gene>
<comment type="caution">
    <text evidence="2">The sequence shown here is derived from an EMBL/GenBank/DDBJ whole genome shotgun (WGS) entry which is preliminary data.</text>
</comment>
<proteinExistence type="predicted"/>